<name>A0A7D6ETB4_9CYAN</name>
<evidence type="ECO:0000313" key="5">
    <source>
        <dbReference type="Proteomes" id="UP000261812"/>
    </source>
</evidence>
<dbReference type="SUPFAM" id="SSF52172">
    <property type="entry name" value="CheY-like"/>
    <property type="match status" value="1"/>
</dbReference>
<keyword evidence="1 2" id="KW-0597">Phosphoprotein</keyword>
<dbReference type="GO" id="GO:0000160">
    <property type="term" value="P:phosphorelay signal transduction system"/>
    <property type="evidence" value="ECO:0007669"/>
    <property type="project" value="InterPro"/>
</dbReference>
<dbReference type="Proteomes" id="UP000261812">
    <property type="component" value="Chromosome"/>
</dbReference>
<dbReference type="InterPro" id="IPR050595">
    <property type="entry name" value="Bact_response_regulator"/>
</dbReference>
<reference evidence="5" key="1">
    <citation type="submission" date="2018-09" db="EMBL/GenBank/DDBJ databases">
        <title>Complete genome sequence of thermophilic cyanobacteria strain Thermosynechococcus elongatus PKUAC-SCTE542.</title>
        <authorList>
            <person name="Liang Y."/>
            <person name="Tang J."/>
            <person name="Daroch M."/>
        </authorList>
    </citation>
    <scope>NUCLEOTIDE SEQUENCE [LARGE SCALE GENOMIC DNA]</scope>
    <source>
        <strain evidence="5">E542</strain>
    </source>
</reference>
<dbReference type="InterPro" id="IPR025497">
    <property type="entry name" value="PatA-like_N"/>
</dbReference>
<feature type="modified residue" description="4-aspartylphosphate" evidence="2">
    <location>
        <position position="301"/>
    </location>
</feature>
<dbReference type="AlphaFoldDB" id="A0A7D6ETB4"/>
<organism evidence="4 5">
    <name type="scientific">Thermosynechococcus sichuanensis E542</name>
    <dbReference type="NCBI Taxonomy" id="2016101"/>
    <lineage>
        <taxon>Bacteria</taxon>
        <taxon>Bacillati</taxon>
        <taxon>Cyanobacteriota</taxon>
        <taxon>Cyanophyceae</taxon>
        <taxon>Acaryochloridales</taxon>
        <taxon>Thermosynechococcaceae</taxon>
        <taxon>Thermosynechococcus</taxon>
        <taxon>Thermosynechococcus sichuanensis</taxon>
    </lineage>
</organism>
<evidence type="ECO:0000256" key="1">
    <source>
        <dbReference type="ARBA" id="ARBA00022553"/>
    </source>
</evidence>
<dbReference type="KEGG" id="tsq:D3A95_05610"/>
<evidence type="ECO:0000313" key="4">
    <source>
        <dbReference type="EMBL" id="QLL29962.1"/>
    </source>
</evidence>
<keyword evidence="5" id="KW-1185">Reference proteome</keyword>
<protein>
    <submittedName>
        <fullName evidence="4">Response regulator</fullName>
    </submittedName>
</protein>
<dbReference type="Pfam" id="PF00072">
    <property type="entry name" value="Response_reg"/>
    <property type="match status" value="1"/>
</dbReference>
<dbReference type="PIRSF" id="PIRSF005897">
    <property type="entry name" value="RR_PatA"/>
    <property type="match status" value="1"/>
</dbReference>
<proteinExistence type="predicted"/>
<dbReference type="Pfam" id="PF14332">
    <property type="entry name" value="DUF4388"/>
    <property type="match status" value="1"/>
</dbReference>
<evidence type="ECO:0000256" key="2">
    <source>
        <dbReference type="PROSITE-ProRule" id="PRU00169"/>
    </source>
</evidence>
<dbReference type="PANTHER" id="PTHR44591">
    <property type="entry name" value="STRESS RESPONSE REGULATOR PROTEIN 1"/>
    <property type="match status" value="1"/>
</dbReference>
<dbReference type="Gene3D" id="3.40.50.2300">
    <property type="match status" value="1"/>
</dbReference>
<dbReference type="RefSeq" id="WP_181496649.1">
    <property type="nucleotide sequence ID" value="NZ_CP032152.1"/>
</dbReference>
<dbReference type="PANTHER" id="PTHR44591:SF3">
    <property type="entry name" value="RESPONSE REGULATORY DOMAIN-CONTAINING PROTEIN"/>
    <property type="match status" value="1"/>
</dbReference>
<sequence length="396" mass="45171">MEGCLNDTDIYTLCQTLALGQRTGELYLEDDAGQTWLLFLSHGHLVYIADRHSHSLERLQDLLYGQGIPWPSPDSFIESKAGASWVEYECLWWLLDHCKLNQIHNVWRALLRESLFDVVSLNRAWFKFYSASPLTPQWHNLSLTALLNDSLSQLREWKKLHPELRSLDQSLELTDIKPTGNDPADQWFRQLEPFVRERITLRRLSRQLGRDVVTVGKLLLPYLHQGYLQVSSWGTNGHTRTFPPLSWRRSPRVVCVDDAATVRQVVESTLQAAGYEATAIAHPLTALSLIFQLNPDLIFLDIAMPELDGYEFCTLLRHTPRFRYTPIIMLTSLVGWSDRLRAKVAGATDYLSKPFSTQELLTITHHYIGAAPPVTSLTDESFGDVLEPKSSLETPC</sequence>
<dbReference type="InterPro" id="IPR001789">
    <property type="entry name" value="Sig_transdc_resp-reg_receiver"/>
</dbReference>
<dbReference type="SMART" id="SM00448">
    <property type="entry name" value="REC"/>
    <property type="match status" value="1"/>
</dbReference>
<dbReference type="InterPro" id="IPR024186">
    <property type="entry name" value="Sig_transdc_resp-reg_PatA"/>
</dbReference>
<accession>A0A7D6ETB4</accession>
<gene>
    <name evidence="4" type="ORF">D3A95_05610</name>
</gene>
<dbReference type="EMBL" id="CP032152">
    <property type="protein sequence ID" value="QLL29962.1"/>
    <property type="molecule type" value="Genomic_DNA"/>
</dbReference>
<feature type="domain" description="Response regulatory" evidence="3">
    <location>
        <begin position="252"/>
        <end position="368"/>
    </location>
</feature>
<evidence type="ECO:0000259" key="3">
    <source>
        <dbReference type="PROSITE" id="PS50110"/>
    </source>
</evidence>
<dbReference type="InterPro" id="IPR011006">
    <property type="entry name" value="CheY-like_superfamily"/>
</dbReference>
<dbReference type="PROSITE" id="PS50110">
    <property type="entry name" value="RESPONSE_REGULATORY"/>
    <property type="match status" value="1"/>
</dbReference>